<organism evidence="2">
    <name type="scientific">Caldilineaceae bacterium SB0675_bin_29</name>
    <dbReference type="NCBI Taxonomy" id="2605266"/>
    <lineage>
        <taxon>Bacteria</taxon>
        <taxon>Bacillati</taxon>
        <taxon>Chloroflexota</taxon>
        <taxon>Caldilineae</taxon>
        <taxon>Caldilineales</taxon>
        <taxon>Caldilineaceae</taxon>
    </lineage>
</organism>
<evidence type="ECO:0000256" key="1">
    <source>
        <dbReference type="SAM" id="Phobius"/>
    </source>
</evidence>
<keyword evidence="1" id="KW-0472">Membrane</keyword>
<name>A0A6B1G1Y4_9CHLR</name>
<keyword evidence="1" id="KW-1133">Transmembrane helix</keyword>
<gene>
    <name evidence="2" type="ORF">F4148_19660</name>
</gene>
<dbReference type="AlphaFoldDB" id="A0A6B1G1Y4"/>
<protein>
    <submittedName>
        <fullName evidence="2">SH3 domain-containing protein</fullName>
    </submittedName>
</protein>
<accession>A0A6B1G1Y4</accession>
<sequence>MRRVKRISGIAGWILLGAVLGGVVVYVLGLDEQELSETPVEVTATPVVRNDAVGLAPKVIVKNYGMAIRSGPGAVYEIVGNAPMESEYRIVGRNQGGDWWKIVFVDIEGEEAHGWLYALFERAVNAGGVEVVEAPPTPTLEVPATIEPEPTLIPAPTFTPGAD</sequence>
<evidence type="ECO:0000313" key="2">
    <source>
        <dbReference type="EMBL" id="MYH63862.1"/>
    </source>
</evidence>
<dbReference type="EMBL" id="VYDA01000694">
    <property type="protein sequence ID" value="MYH63862.1"/>
    <property type="molecule type" value="Genomic_DNA"/>
</dbReference>
<comment type="caution">
    <text evidence="2">The sequence shown here is derived from an EMBL/GenBank/DDBJ whole genome shotgun (WGS) entry which is preliminary data.</text>
</comment>
<dbReference type="Gene3D" id="2.30.30.40">
    <property type="entry name" value="SH3 Domains"/>
    <property type="match status" value="1"/>
</dbReference>
<feature type="transmembrane region" description="Helical" evidence="1">
    <location>
        <begin position="7"/>
        <end position="29"/>
    </location>
</feature>
<keyword evidence="1" id="KW-0812">Transmembrane</keyword>
<proteinExistence type="predicted"/>
<reference evidence="2" key="1">
    <citation type="submission" date="2019-09" db="EMBL/GenBank/DDBJ databases">
        <title>Characterisation of the sponge microbiome using genome-centric metagenomics.</title>
        <authorList>
            <person name="Engelberts J.P."/>
            <person name="Robbins S.J."/>
            <person name="De Goeij J.M."/>
            <person name="Aranda M."/>
            <person name="Bell S.C."/>
            <person name="Webster N.S."/>
        </authorList>
    </citation>
    <scope>NUCLEOTIDE SEQUENCE</scope>
    <source>
        <strain evidence="2">SB0675_bin_29</strain>
    </source>
</reference>